<feature type="transmembrane region" description="Helical" evidence="1">
    <location>
        <begin position="87"/>
        <end position="108"/>
    </location>
</feature>
<keyword evidence="1" id="KW-1133">Transmembrane helix</keyword>
<name>A0A6M3LSV5_9ZZZZ</name>
<feature type="transmembrane region" description="Helical" evidence="1">
    <location>
        <begin position="43"/>
        <end position="66"/>
    </location>
</feature>
<evidence type="ECO:0000256" key="1">
    <source>
        <dbReference type="SAM" id="Phobius"/>
    </source>
</evidence>
<keyword evidence="1" id="KW-0472">Membrane</keyword>
<protein>
    <submittedName>
        <fullName evidence="2">Uncharacterized protein</fullName>
    </submittedName>
</protein>
<accession>A0A6M3LSV5</accession>
<proteinExistence type="predicted"/>
<evidence type="ECO:0000313" key="2">
    <source>
        <dbReference type="EMBL" id="QJA98407.1"/>
    </source>
</evidence>
<dbReference type="AlphaFoldDB" id="A0A6M3LSV5"/>
<gene>
    <name evidence="2" type="ORF">MM171A01842_0003</name>
</gene>
<keyword evidence="1" id="KW-0812">Transmembrane</keyword>
<dbReference type="EMBL" id="MT143578">
    <property type="protein sequence ID" value="QJA98407.1"/>
    <property type="molecule type" value="Genomic_DNA"/>
</dbReference>
<reference evidence="2" key="1">
    <citation type="submission" date="2020-03" db="EMBL/GenBank/DDBJ databases">
        <title>The deep terrestrial virosphere.</title>
        <authorList>
            <person name="Holmfeldt K."/>
            <person name="Nilsson E."/>
            <person name="Simone D."/>
            <person name="Lopez-Fernandez M."/>
            <person name="Wu X."/>
            <person name="de Brujin I."/>
            <person name="Lundin D."/>
            <person name="Andersson A."/>
            <person name="Bertilsson S."/>
            <person name="Dopson M."/>
        </authorList>
    </citation>
    <scope>NUCLEOTIDE SEQUENCE</scope>
    <source>
        <strain evidence="2">MM171A01842</strain>
    </source>
</reference>
<organism evidence="2">
    <name type="scientific">viral metagenome</name>
    <dbReference type="NCBI Taxonomy" id="1070528"/>
    <lineage>
        <taxon>unclassified sequences</taxon>
        <taxon>metagenomes</taxon>
        <taxon>organismal metagenomes</taxon>
    </lineage>
</organism>
<sequence length="114" mass="12011">MKLIIGLMILLSLSGTASADIGFDDIATVDVENALKLVANELGLVFSILLATVIVVVVACILVLIIKGASGEIFSQIETRSRAFMGIVTVLGLVLIGAIALVILISMFNKFYLS</sequence>